<organism evidence="2">
    <name type="scientific">Ixodes ricinus</name>
    <name type="common">Common tick</name>
    <name type="synonym">Acarus ricinus</name>
    <dbReference type="NCBI Taxonomy" id="34613"/>
    <lineage>
        <taxon>Eukaryota</taxon>
        <taxon>Metazoa</taxon>
        <taxon>Ecdysozoa</taxon>
        <taxon>Arthropoda</taxon>
        <taxon>Chelicerata</taxon>
        <taxon>Arachnida</taxon>
        <taxon>Acari</taxon>
        <taxon>Parasitiformes</taxon>
        <taxon>Ixodida</taxon>
        <taxon>Ixodoidea</taxon>
        <taxon>Ixodidae</taxon>
        <taxon>Ixodinae</taxon>
        <taxon>Ixodes</taxon>
    </lineage>
</organism>
<keyword evidence="1" id="KW-0732">Signal</keyword>
<evidence type="ECO:0000256" key="1">
    <source>
        <dbReference type="SAM" id="SignalP"/>
    </source>
</evidence>
<dbReference type="EMBL" id="GIFC01002831">
    <property type="protein sequence ID" value="MXU84914.1"/>
    <property type="molecule type" value="Transcribed_RNA"/>
</dbReference>
<protein>
    <submittedName>
        <fullName evidence="2">Putative secreted protein</fullName>
    </submittedName>
</protein>
<evidence type="ECO:0000313" key="2">
    <source>
        <dbReference type="EMBL" id="MXU84914.1"/>
    </source>
</evidence>
<proteinExistence type="predicted"/>
<accession>A0A6B0U7U4</accession>
<name>A0A6B0U7U4_IXORI</name>
<reference evidence="2" key="1">
    <citation type="submission" date="2019-12" db="EMBL/GenBank/DDBJ databases">
        <title>An insight into the sialome of adult female Ixodes ricinus ticks feeding for 6 days.</title>
        <authorList>
            <person name="Perner J."/>
            <person name="Ribeiro J.M.C."/>
        </authorList>
    </citation>
    <scope>NUCLEOTIDE SEQUENCE</scope>
    <source>
        <strain evidence="2">Semi-engorged</strain>
        <tissue evidence="2">Salivary glands</tissue>
    </source>
</reference>
<feature type="chain" id="PRO_5025527691" evidence="1">
    <location>
        <begin position="19"/>
        <end position="83"/>
    </location>
</feature>
<sequence length="83" mass="9661">MYFCIMILWKILIGVTVSCLSRHYIINLQSLRVGSPCTNSKLQLHVAESNDNKRRRYRLNGEQRKGAALVLRHPRVQLCFSVF</sequence>
<feature type="signal peptide" evidence="1">
    <location>
        <begin position="1"/>
        <end position="18"/>
    </location>
</feature>
<dbReference type="AlphaFoldDB" id="A0A6B0U7U4"/>